<sequence>MDTGNSLFLPLTKLKAARTLNFMLGSVLFEHGPNFMVNGFLELGRNHVSLVSQVDSKMFAYCIGNISDAWASLSTLSIGNQFLYDTITLVIIDYKYYVNLVSIEFDSTSTTNFFPRVALDKLEKAMGNLLDPIFQRHASVDWKCNIYTYDRLLS</sequence>
<organism evidence="1 2">
    <name type="scientific">Penstemon smallii</name>
    <dbReference type="NCBI Taxonomy" id="265156"/>
    <lineage>
        <taxon>Eukaryota</taxon>
        <taxon>Viridiplantae</taxon>
        <taxon>Streptophyta</taxon>
        <taxon>Embryophyta</taxon>
        <taxon>Tracheophyta</taxon>
        <taxon>Spermatophyta</taxon>
        <taxon>Magnoliopsida</taxon>
        <taxon>eudicotyledons</taxon>
        <taxon>Gunneridae</taxon>
        <taxon>Pentapetalae</taxon>
        <taxon>asterids</taxon>
        <taxon>lamiids</taxon>
        <taxon>Lamiales</taxon>
        <taxon>Plantaginaceae</taxon>
        <taxon>Cheloneae</taxon>
        <taxon>Penstemon</taxon>
    </lineage>
</organism>
<gene>
    <name evidence="1" type="ORF">ACJIZ3_021571</name>
</gene>
<dbReference type="SUPFAM" id="SSF50630">
    <property type="entry name" value="Acid proteases"/>
    <property type="match status" value="1"/>
</dbReference>
<name>A0ABD3SLT4_9LAMI</name>
<dbReference type="InterPro" id="IPR021109">
    <property type="entry name" value="Peptidase_aspartic_dom_sf"/>
</dbReference>
<dbReference type="Proteomes" id="UP001634393">
    <property type="component" value="Unassembled WGS sequence"/>
</dbReference>
<dbReference type="EMBL" id="JBJXBP010000006">
    <property type="protein sequence ID" value="KAL3825542.1"/>
    <property type="molecule type" value="Genomic_DNA"/>
</dbReference>
<dbReference type="AlphaFoldDB" id="A0ABD3SLT4"/>
<protein>
    <submittedName>
        <fullName evidence="1">Uncharacterized protein</fullName>
    </submittedName>
</protein>
<accession>A0ABD3SLT4</accession>
<proteinExistence type="predicted"/>
<comment type="caution">
    <text evidence="1">The sequence shown here is derived from an EMBL/GenBank/DDBJ whole genome shotgun (WGS) entry which is preliminary data.</text>
</comment>
<evidence type="ECO:0000313" key="2">
    <source>
        <dbReference type="Proteomes" id="UP001634393"/>
    </source>
</evidence>
<keyword evidence="2" id="KW-1185">Reference proteome</keyword>
<reference evidence="1 2" key="1">
    <citation type="submission" date="2024-12" db="EMBL/GenBank/DDBJ databases">
        <title>The unique morphological basis and parallel evolutionary history of personate flowers in Penstemon.</title>
        <authorList>
            <person name="Depatie T.H."/>
            <person name="Wessinger C.A."/>
        </authorList>
    </citation>
    <scope>NUCLEOTIDE SEQUENCE [LARGE SCALE GENOMIC DNA]</scope>
    <source>
        <strain evidence="1">WTNN_2</strain>
        <tissue evidence="1">Leaf</tissue>
    </source>
</reference>
<evidence type="ECO:0000313" key="1">
    <source>
        <dbReference type="EMBL" id="KAL3825542.1"/>
    </source>
</evidence>